<reference evidence="2 3" key="1">
    <citation type="submission" date="2023-08" db="EMBL/GenBank/DDBJ databases">
        <title>Implementing the SeqCode for naming new Mesorhizobium species isolated from Vachellia karroo root nodules.</title>
        <authorList>
            <person name="Van Lill M."/>
        </authorList>
    </citation>
    <scope>NUCLEOTIDE SEQUENCE [LARGE SCALE GENOMIC DNA]</scope>
    <source>
        <strain evidence="2 3">VK23A</strain>
    </source>
</reference>
<evidence type="ECO:0000259" key="1">
    <source>
        <dbReference type="Pfam" id="PF18145"/>
    </source>
</evidence>
<organism evidence="2 3">
    <name type="scientific">Mesorhizobium dulcispinae</name>
    <dbReference type="NCBI Taxonomy" id="3072316"/>
    <lineage>
        <taxon>Bacteria</taxon>
        <taxon>Pseudomonadati</taxon>
        <taxon>Pseudomonadota</taxon>
        <taxon>Alphaproteobacteria</taxon>
        <taxon>Hyphomicrobiales</taxon>
        <taxon>Phyllobacteriaceae</taxon>
        <taxon>Mesorhizobium</taxon>
    </lineage>
</organism>
<dbReference type="Pfam" id="PF18145">
    <property type="entry name" value="SAVED"/>
    <property type="match status" value="1"/>
</dbReference>
<keyword evidence="3" id="KW-1185">Reference proteome</keyword>
<dbReference type="EMBL" id="JAVIIZ010000001">
    <property type="protein sequence ID" value="MDX8470969.1"/>
    <property type="molecule type" value="Genomic_DNA"/>
</dbReference>
<dbReference type="InterPro" id="IPR040836">
    <property type="entry name" value="SAVED"/>
</dbReference>
<dbReference type="Proteomes" id="UP001271780">
    <property type="component" value="Unassembled WGS sequence"/>
</dbReference>
<dbReference type="NCBIfam" id="NF033611">
    <property type="entry name" value="SAVED"/>
    <property type="match status" value="1"/>
</dbReference>
<accession>A0ABU4X842</accession>
<sequence>MADAVIANWDGHDYQARFFWIHASGLRNPETPHVVEVSYEADGPKGFDDVVVRYNPGMAGRRSFRVETAHHQVKFHVNQAGRFGFRELVEPEFIGASAISILQRLKEAVAKAPPRSTFTLVTTDRVRDDDPLSKLLKTADKSLDLEKLAVGKTERSEMGEVRALWRNHLELESDEELYAILDTFHIMEAYHSLQDMRENVDLRFQVVGLAPGGNSLEFKFDGAARALKATQRNVLTREAFEELCIEQGWVRTTQPEDRKNISIRSFTDGPTDYLDAQPENTLSLVDLFNLRHLREGIDWNTDVRSAVEEFLTRVRQTDKDIRLFLDSHSSIAFLAGAMLGFKTSTHVELNQKGRGPTTVWRSDDGKVGPAATTEVIPVGSGDEIAVVVSFSRNALADVQEYIRTTAPSIGRILHVVAANGPSQKALAGGEHAADLADQIAGAVKALRPPISARRHFFITAPNAFTFFMGQHRDSMGPVTLYEFDFKSAVDGSYIPSIRIG</sequence>
<proteinExistence type="predicted"/>
<gene>
    <name evidence="2" type="ORF">RFM27_02640</name>
</gene>
<dbReference type="RefSeq" id="WP_320260989.1">
    <property type="nucleotide sequence ID" value="NZ_JAVIIX010000001.1"/>
</dbReference>
<name>A0ABU4X842_9HYPH</name>
<evidence type="ECO:0000313" key="2">
    <source>
        <dbReference type="EMBL" id="MDX8470969.1"/>
    </source>
</evidence>
<evidence type="ECO:0000313" key="3">
    <source>
        <dbReference type="Proteomes" id="UP001271780"/>
    </source>
</evidence>
<protein>
    <submittedName>
        <fullName evidence="2">SAVED domain-containing protein</fullName>
    </submittedName>
</protein>
<comment type="caution">
    <text evidence="2">The sequence shown here is derived from an EMBL/GenBank/DDBJ whole genome shotgun (WGS) entry which is preliminary data.</text>
</comment>
<feature type="domain" description="SMODS-associated and fused to various effectors" evidence="1">
    <location>
        <begin position="306"/>
        <end position="499"/>
    </location>
</feature>